<name>A0A0N7YLL5_9ACTN</name>
<accession>A0A0N7YLL5</accession>
<gene>
    <name evidence="1" type="ORF">TPA0598_04_07830</name>
</gene>
<evidence type="ECO:0000313" key="1">
    <source>
        <dbReference type="EMBL" id="GAO09147.1"/>
    </source>
</evidence>
<keyword evidence="2" id="KW-1185">Reference proteome</keyword>
<comment type="caution">
    <text evidence="1">The sequence shown here is derived from an EMBL/GenBank/DDBJ whole genome shotgun (WGS) entry which is preliminary data.</text>
</comment>
<sequence>MALERLPVLVGSGGGFGAAGRHEAVLSVGQRGVRGGIRQVRLRSGARIKPLWPEELRYVTRGWAVRSTGAGLWQGRGGGAPGVRQGLLQDWYTAECPPQR</sequence>
<reference evidence="1 2" key="2">
    <citation type="journal article" date="2015" name="Stand. Genomic Sci.">
        <title>Draft genome sequence of marine-derived Streptomyces sp. TP-A0598, a producer of anti-MRSA antibiotic lydicamycins.</title>
        <authorList>
            <person name="Komaki H."/>
            <person name="Ichikawa N."/>
            <person name="Hosoyama A."/>
            <person name="Fujita N."/>
            <person name="Igarashi Y."/>
        </authorList>
    </citation>
    <scope>NUCLEOTIDE SEQUENCE [LARGE SCALE GENOMIC DNA]</scope>
    <source>
        <strain evidence="1 2">NBRC 110027</strain>
    </source>
</reference>
<organism evidence="1 2">
    <name type="scientific">Streptomyces lydicamycinicus</name>
    <dbReference type="NCBI Taxonomy" id="1546107"/>
    <lineage>
        <taxon>Bacteria</taxon>
        <taxon>Bacillati</taxon>
        <taxon>Actinomycetota</taxon>
        <taxon>Actinomycetes</taxon>
        <taxon>Kitasatosporales</taxon>
        <taxon>Streptomycetaceae</taxon>
        <taxon>Streptomyces</taxon>
    </lineage>
</organism>
<reference evidence="2" key="1">
    <citation type="submission" date="2014-09" db="EMBL/GenBank/DDBJ databases">
        <title>Whole genome shotgun sequence of Streptomyces sp. NBRC 110027.</title>
        <authorList>
            <person name="Komaki H."/>
            <person name="Ichikawa N."/>
            <person name="Katano-Makiyama Y."/>
            <person name="Hosoyama A."/>
            <person name="Hashimoto M."/>
            <person name="Uohara A."/>
            <person name="Kitahashi Y."/>
            <person name="Ohji S."/>
            <person name="Kimura A."/>
            <person name="Yamazoe A."/>
            <person name="Igarashi Y."/>
            <person name="Fujita N."/>
        </authorList>
    </citation>
    <scope>NUCLEOTIDE SEQUENCE [LARGE SCALE GENOMIC DNA]</scope>
    <source>
        <strain evidence="2">NBRC 110027</strain>
    </source>
</reference>
<evidence type="ECO:0000313" key="2">
    <source>
        <dbReference type="Proteomes" id="UP000048965"/>
    </source>
</evidence>
<dbReference type="AlphaFoldDB" id="A0A0N7YLL5"/>
<dbReference type="EMBL" id="BBNO01000004">
    <property type="protein sequence ID" value="GAO09147.1"/>
    <property type="molecule type" value="Genomic_DNA"/>
</dbReference>
<dbReference type="Proteomes" id="UP000048965">
    <property type="component" value="Unassembled WGS sequence"/>
</dbReference>
<proteinExistence type="predicted"/>
<protein>
    <submittedName>
        <fullName evidence="1">Uncharacterized protein</fullName>
    </submittedName>
</protein>